<evidence type="ECO:0000256" key="9">
    <source>
        <dbReference type="ARBA" id="ARBA00048940"/>
    </source>
</evidence>
<keyword evidence="5" id="KW-0007">Acetylation</keyword>
<dbReference type="InterPro" id="IPR051236">
    <property type="entry name" value="HAT_RTT109-like"/>
</dbReference>
<evidence type="ECO:0000256" key="2">
    <source>
        <dbReference type="ARBA" id="ARBA00013184"/>
    </source>
</evidence>
<dbReference type="STRING" id="200324.A0A2N5S022"/>
<dbReference type="GO" id="GO:0006355">
    <property type="term" value="P:regulation of DNA-templated transcription"/>
    <property type="evidence" value="ECO:0007669"/>
    <property type="project" value="InterPro"/>
</dbReference>
<dbReference type="Proteomes" id="UP000235388">
    <property type="component" value="Unassembled WGS sequence"/>
</dbReference>
<evidence type="ECO:0000256" key="4">
    <source>
        <dbReference type="ARBA" id="ARBA00022763"/>
    </source>
</evidence>
<feature type="region of interest" description="Disordered" evidence="10">
    <location>
        <begin position="606"/>
        <end position="643"/>
    </location>
</feature>
<dbReference type="SMART" id="SM01250">
    <property type="entry name" value="KAT11"/>
    <property type="match status" value="1"/>
</dbReference>
<dbReference type="AlphaFoldDB" id="A0A2N5S022"/>
<keyword evidence="12" id="KW-1185">Reference proteome</keyword>
<comment type="caution">
    <text evidence="11">The sequence shown here is derived from an EMBL/GenBank/DDBJ whole genome shotgun (WGS) entry which is preliminary data.</text>
</comment>
<evidence type="ECO:0000256" key="5">
    <source>
        <dbReference type="ARBA" id="ARBA00022990"/>
    </source>
</evidence>
<feature type="region of interest" description="Disordered" evidence="10">
    <location>
        <begin position="522"/>
        <end position="576"/>
    </location>
</feature>
<evidence type="ECO:0000256" key="6">
    <source>
        <dbReference type="ARBA" id="ARBA00023015"/>
    </source>
</evidence>
<feature type="region of interest" description="Disordered" evidence="10">
    <location>
        <begin position="403"/>
        <end position="472"/>
    </location>
</feature>
<evidence type="ECO:0000256" key="10">
    <source>
        <dbReference type="SAM" id="MobiDB-lite"/>
    </source>
</evidence>
<evidence type="ECO:0000256" key="8">
    <source>
        <dbReference type="ARBA" id="ARBA00023242"/>
    </source>
</evidence>
<keyword evidence="3" id="KW-0808">Transferase</keyword>
<feature type="compositionally biased region" description="Basic and acidic residues" evidence="10">
    <location>
        <begin position="522"/>
        <end position="534"/>
    </location>
</feature>
<evidence type="ECO:0000313" key="11">
    <source>
        <dbReference type="EMBL" id="PLW06590.1"/>
    </source>
</evidence>
<comment type="catalytic activity">
    <reaction evidence="9">
        <text>L-lysyl-[histone] + acetyl-CoA = N(6)-acetyl-L-lysyl-[histone] + CoA + H(+)</text>
        <dbReference type="Rhea" id="RHEA:21992"/>
        <dbReference type="Rhea" id="RHEA-COMP:9845"/>
        <dbReference type="Rhea" id="RHEA-COMP:11338"/>
        <dbReference type="ChEBI" id="CHEBI:15378"/>
        <dbReference type="ChEBI" id="CHEBI:29969"/>
        <dbReference type="ChEBI" id="CHEBI:57287"/>
        <dbReference type="ChEBI" id="CHEBI:57288"/>
        <dbReference type="ChEBI" id="CHEBI:61930"/>
        <dbReference type="EC" id="2.3.1.48"/>
    </reaction>
    <physiologicalReaction direction="left-to-right" evidence="9">
        <dbReference type="Rhea" id="RHEA:21993"/>
    </physiologicalReaction>
</comment>
<protein>
    <recommendedName>
        <fullName evidence="2">histone acetyltransferase</fullName>
        <ecNumber evidence="2">2.3.1.48</ecNumber>
    </recommendedName>
</protein>
<sequence>MTQTRTLHESLYEALEAVPTHATAPRTFELLTLTTKPFRTHTLFPHAQDPRVPIMRTDYLVMLAEKFADYRRVDHADHNSHVTVPVFAIEASLYSLSPSSSSSSQVAAQLLYVSKIDSTGLAPTPAPAARLTIAFLAHFLHHHAHRSGHGGLRIHVFARAAREGQYLFPASAENRPHGPGDGAKFAASSSTAASLSAAQASKLPAGKRILDDQQLVKWWHTILSRLHLTLDEPKFKANQSLQAFYILPGFDYEESLQVLPLPSEYKPLWTYGHPYGQVPPPFAPVIQKCGITQGKEGDGEGKRQGQGGGWKLSELIPAFNDDPKARFLHSIGNCSTSPSGEPGDWDDAVVERSPAALENDRARERARINQVLPDEFWHRMGGRQECCDGHVSAFFVICSAPKSPSSSPNLMNSEKRTVSQPSAQREDIKSSTSNDAAVSTTSPALQEDLKSSTSNGAPTPAAHTDSSEETHKHLVGVPRNVWVSLWSKIHNKDYSKLENLSAAYSGWIDDVRSSIQSAILEEKQRRDRKLSEKREKKKRRQQPQDAQDDGLKEKHKEISLSLSSSSAAAAADRYPATRRGEQKGALAARFEDCFSVVSVHNSLLQDLPGARNGNLSTTDTAAAAGSNKRAPVNTLQPRKKPKK</sequence>
<name>A0A2N5S022_9BASI</name>
<keyword evidence="7" id="KW-0804">Transcription</keyword>
<dbReference type="InterPro" id="IPR013178">
    <property type="entry name" value="Histone_AcTrfase_Rtt109/CBP"/>
</dbReference>
<organism evidence="11 12">
    <name type="scientific">Puccinia coronata f. sp. avenae</name>
    <dbReference type="NCBI Taxonomy" id="200324"/>
    <lineage>
        <taxon>Eukaryota</taxon>
        <taxon>Fungi</taxon>
        <taxon>Dikarya</taxon>
        <taxon>Basidiomycota</taxon>
        <taxon>Pucciniomycotina</taxon>
        <taxon>Pucciniomycetes</taxon>
        <taxon>Pucciniales</taxon>
        <taxon>Pucciniaceae</taxon>
        <taxon>Puccinia</taxon>
    </lineage>
</organism>
<feature type="compositionally biased region" description="Polar residues" evidence="10">
    <location>
        <begin position="403"/>
        <end position="423"/>
    </location>
</feature>
<dbReference type="Pfam" id="PF08214">
    <property type="entry name" value="HAT_KAT11"/>
    <property type="match status" value="1"/>
</dbReference>
<comment type="subcellular location">
    <subcellularLocation>
        <location evidence="1">Nucleus</location>
    </subcellularLocation>
</comment>
<dbReference type="PROSITE" id="PS51728">
    <property type="entry name" value="RTT109_HAT"/>
    <property type="match status" value="1"/>
</dbReference>
<dbReference type="EC" id="2.3.1.48" evidence="2"/>
<dbReference type="GO" id="GO:0032931">
    <property type="term" value="F:histone H3K56 acetyltransferase activity"/>
    <property type="evidence" value="ECO:0007669"/>
    <property type="project" value="TreeGrafter"/>
</dbReference>
<dbReference type="OrthoDB" id="3361892at2759"/>
<keyword evidence="6" id="KW-0805">Transcription regulation</keyword>
<feature type="compositionally biased region" description="Polar residues" evidence="10">
    <location>
        <begin position="430"/>
        <end position="444"/>
    </location>
</feature>
<feature type="compositionally biased region" description="Low complexity" evidence="10">
    <location>
        <begin position="559"/>
        <end position="571"/>
    </location>
</feature>
<feature type="compositionally biased region" description="Basic and acidic residues" evidence="10">
    <location>
        <begin position="549"/>
        <end position="558"/>
    </location>
</feature>
<accession>A0A2N5S022</accession>
<dbReference type="GO" id="GO:0005634">
    <property type="term" value="C:nucleus"/>
    <property type="evidence" value="ECO:0007669"/>
    <property type="project" value="UniProtKB-SubCell"/>
</dbReference>
<evidence type="ECO:0000256" key="7">
    <source>
        <dbReference type="ARBA" id="ARBA00023163"/>
    </source>
</evidence>
<keyword evidence="8" id="KW-0539">Nucleus</keyword>
<evidence type="ECO:0000313" key="12">
    <source>
        <dbReference type="Proteomes" id="UP000235388"/>
    </source>
</evidence>
<keyword evidence="4" id="KW-0227">DNA damage</keyword>
<proteinExistence type="predicted"/>
<evidence type="ECO:0000256" key="3">
    <source>
        <dbReference type="ARBA" id="ARBA00022679"/>
    </source>
</evidence>
<evidence type="ECO:0000256" key="1">
    <source>
        <dbReference type="ARBA" id="ARBA00004123"/>
    </source>
</evidence>
<dbReference type="GO" id="GO:0006974">
    <property type="term" value="P:DNA damage response"/>
    <property type="evidence" value="ECO:0007669"/>
    <property type="project" value="UniProtKB-KW"/>
</dbReference>
<dbReference type="InterPro" id="IPR016849">
    <property type="entry name" value="Rtt109"/>
</dbReference>
<dbReference type="PANTHER" id="PTHR31571">
    <property type="entry name" value="ALTERED INHERITANCE OF MITOCHONDRIA PROTEIN 6"/>
    <property type="match status" value="1"/>
</dbReference>
<dbReference type="EMBL" id="PGCJ01001301">
    <property type="protein sequence ID" value="PLW06590.1"/>
    <property type="molecule type" value="Genomic_DNA"/>
</dbReference>
<dbReference type="PANTHER" id="PTHR31571:SF2">
    <property type="entry name" value="HISTONE ACETYLTRANSFERASE RTT109"/>
    <property type="match status" value="1"/>
</dbReference>
<reference evidence="11 12" key="1">
    <citation type="submission" date="2017-11" db="EMBL/GenBank/DDBJ databases">
        <title>De novo assembly and phasing of dikaryotic genomes from two isolates of Puccinia coronata f. sp. avenae, the causal agent of oat crown rust.</title>
        <authorList>
            <person name="Miller M.E."/>
            <person name="Zhang Y."/>
            <person name="Omidvar V."/>
            <person name="Sperschneider J."/>
            <person name="Schwessinger B."/>
            <person name="Raley C."/>
            <person name="Palmer J.M."/>
            <person name="Garnica D."/>
            <person name="Upadhyaya N."/>
            <person name="Rathjen J."/>
            <person name="Taylor J.M."/>
            <person name="Park R.F."/>
            <person name="Dodds P.N."/>
            <person name="Hirsch C.D."/>
            <person name="Kianian S.F."/>
            <person name="Figueroa M."/>
        </authorList>
    </citation>
    <scope>NUCLEOTIDE SEQUENCE [LARGE SCALE GENOMIC DNA]</scope>
    <source>
        <strain evidence="11">12NC29</strain>
    </source>
</reference>
<gene>
    <name evidence="11" type="ORF">PCANC_22802</name>
</gene>